<sequence>MGTIKQRKSFANYLNVGAGVEEYALMGAGFTDLIETPAAQTASKKYVNDKSATKSILGYDWTTAYVTDQIRDEKAVDFICNVGEMQLVGSDCETDYVIVDLDKKGAVDGEFKARKFRIAIEVASFDNNDGQMAATGNLLGIGDIVHGTFNVTTKKFIPAV</sequence>
<dbReference type="AlphaFoldDB" id="A0A1S8T092"/>
<gene>
    <name evidence="1" type="ORF">CLPUN_50840</name>
</gene>
<keyword evidence="2" id="KW-1185">Reference proteome</keyword>
<dbReference type="STRING" id="29367.CLPUN_50840"/>
<dbReference type="RefSeq" id="WP_077849973.1">
    <property type="nucleotide sequence ID" value="NZ_LZZM01000234.1"/>
</dbReference>
<reference evidence="1 2" key="1">
    <citation type="submission" date="2016-05" db="EMBL/GenBank/DDBJ databases">
        <title>Microbial solvent formation.</title>
        <authorList>
            <person name="Poehlein A."/>
            <person name="Montoya Solano J.D."/>
            <person name="Flitsch S."/>
            <person name="Krabben P."/>
            <person name="Duerre P."/>
            <person name="Daniel R."/>
        </authorList>
    </citation>
    <scope>NUCLEOTIDE SEQUENCE [LARGE SCALE GENOMIC DNA]</scope>
    <source>
        <strain evidence="1 2">DSM 2619</strain>
    </source>
</reference>
<dbReference type="Proteomes" id="UP000190890">
    <property type="component" value="Unassembled WGS sequence"/>
</dbReference>
<evidence type="ECO:0000313" key="1">
    <source>
        <dbReference type="EMBL" id="OOM71092.1"/>
    </source>
</evidence>
<evidence type="ECO:0000313" key="2">
    <source>
        <dbReference type="Proteomes" id="UP000190890"/>
    </source>
</evidence>
<dbReference type="OrthoDB" id="1975087at2"/>
<accession>A0A1S8T092</accession>
<dbReference type="EMBL" id="LZZM01000234">
    <property type="protein sequence ID" value="OOM71092.1"/>
    <property type="molecule type" value="Genomic_DNA"/>
</dbReference>
<protein>
    <recommendedName>
        <fullName evidence="3">Phage major tail protein 2</fullName>
    </recommendedName>
</protein>
<evidence type="ECO:0008006" key="3">
    <source>
        <dbReference type="Google" id="ProtNLM"/>
    </source>
</evidence>
<organism evidence="1 2">
    <name type="scientific">Clostridium puniceum</name>
    <dbReference type="NCBI Taxonomy" id="29367"/>
    <lineage>
        <taxon>Bacteria</taxon>
        <taxon>Bacillati</taxon>
        <taxon>Bacillota</taxon>
        <taxon>Clostridia</taxon>
        <taxon>Eubacteriales</taxon>
        <taxon>Clostridiaceae</taxon>
        <taxon>Clostridium</taxon>
    </lineage>
</organism>
<comment type="caution">
    <text evidence="1">The sequence shown here is derived from an EMBL/GenBank/DDBJ whole genome shotgun (WGS) entry which is preliminary data.</text>
</comment>
<proteinExistence type="predicted"/>
<name>A0A1S8T092_9CLOT</name>